<proteinExistence type="predicted"/>
<evidence type="ECO:0000256" key="1">
    <source>
        <dbReference type="SAM" id="MobiDB-lite"/>
    </source>
</evidence>
<organism evidence="2">
    <name type="scientific">uncultured marine phage</name>
    <dbReference type="NCBI Taxonomy" id="707152"/>
    <lineage>
        <taxon>Viruses</taxon>
        <taxon>environmental samples</taxon>
    </lineage>
</organism>
<dbReference type="SUPFAM" id="SSF53300">
    <property type="entry name" value="vWA-like"/>
    <property type="match status" value="1"/>
</dbReference>
<reference evidence="2" key="1">
    <citation type="submission" date="2021-06" db="EMBL/GenBank/DDBJ databases">
        <authorList>
            <person name="Gannon L."/>
            <person name="Redgwell R T."/>
            <person name="Michniewski S."/>
            <person name="Harrison D C."/>
            <person name="Millard A."/>
        </authorList>
    </citation>
    <scope>NUCLEOTIDE SEQUENCE</scope>
</reference>
<dbReference type="InterPro" id="IPR006698">
    <property type="entry name" value="UPF0229"/>
</dbReference>
<dbReference type="Pfam" id="PF04285">
    <property type="entry name" value="DUF444"/>
    <property type="match status" value="1"/>
</dbReference>
<gene>
    <name evidence="2" type="ORF">SLAVMIC_00186</name>
</gene>
<dbReference type="NCBIfam" id="NF003707">
    <property type="entry name" value="PRK05325.1-2"/>
    <property type="match status" value="1"/>
</dbReference>
<dbReference type="InterPro" id="IPR036465">
    <property type="entry name" value="vWFA_dom_sf"/>
</dbReference>
<accession>A0A8D9CER2</accession>
<feature type="compositionally biased region" description="Basic and acidic residues" evidence="1">
    <location>
        <begin position="1"/>
        <end position="11"/>
    </location>
</feature>
<feature type="region of interest" description="Disordered" evidence="1">
    <location>
        <begin position="1"/>
        <end position="25"/>
    </location>
</feature>
<dbReference type="NCBIfam" id="NF003708">
    <property type="entry name" value="PRK05325.1-3"/>
    <property type="match status" value="1"/>
</dbReference>
<protein>
    <submittedName>
        <fullName evidence="2">Putative sporulation protein YhbH</fullName>
    </submittedName>
</protein>
<dbReference type="PANTHER" id="PTHR30510:SF2">
    <property type="entry name" value="UPF0229 PROTEIN YEAH"/>
    <property type="match status" value="1"/>
</dbReference>
<evidence type="ECO:0000313" key="2">
    <source>
        <dbReference type="EMBL" id="CAG7579975.1"/>
    </source>
</evidence>
<dbReference type="EMBL" id="OU342829">
    <property type="protein sequence ID" value="CAG7579975.1"/>
    <property type="molecule type" value="Genomic_DNA"/>
</dbReference>
<sequence length="419" mass="48292">MSTRRIIDRRTSPSKKSLPNKQRFVKRVEDQIKKAIPDIVDATGIKDFAKGNGKVKIPIKGIKEPQFGYDNATGDKKFIHPGNKEFSEGDKIKKPDGGGKGKGKKGSKDENPSEDEFTISISKEEFLDYFFKDLELPDMIKKELQDMTEVKYKRSGYTNEGVPSRLNVINSYKQSIARRTTMKAFYDKKIKELEDQLENETDPTIIEELELKIVKYKNLALVVPYMNDIDLRYNNFEPNPVPTVSAVMFCIMDVSGSMGQKEKDIAKRFFILLYLFLTKNYEKIDIVYIRHTTISKEVEEKEFFESRESGGTMVAPSLKLMDDILDERYSKGWNVYACQISDGDVWDKKDADDCYRTLSSTILAKLQYMIYVEVLRDGKGDLFKNYTSLSKEKDNFIVAQINDVKDIWSVFSDLFKKNS</sequence>
<name>A0A8D9CER2_9VIRU</name>
<feature type="region of interest" description="Disordered" evidence="1">
    <location>
        <begin position="66"/>
        <end position="117"/>
    </location>
</feature>
<feature type="compositionally biased region" description="Basic and acidic residues" evidence="1">
    <location>
        <begin position="73"/>
        <end position="99"/>
    </location>
</feature>
<dbReference type="PANTHER" id="PTHR30510">
    <property type="entry name" value="UPF0229 PROTEIN YEAH"/>
    <property type="match status" value="1"/>
</dbReference>